<protein>
    <submittedName>
        <fullName evidence="2">Uncharacterized protein</fullName>
    </submittedName>
</protein>
<feature type="region of interest" description="Disordered" evidence="1">
    <location>
        <begin position="38"/>
        <end position="71"/>
    </location>
</feature>
<feature type="compositionally biased region" description="Low complexity" evidence="1">
    <location>
        <begin position="59"/>
        <end position="71"/>
    </location>
</feature>
<accession>A0A4Y2TCE2</accession>
<organism evidence="2 3">
    <name type="scientific">Araneus ventricosus</name>
    <name type="common">Orbweaver spider</name>
    <name type="synonym">Epeira ventricosa</name>
    <dbReference type="NCBI Taxonomy" id="182803"/>
    <lineage>
        <taxon>Eukaryota</taxon>
        <taxon>Metazoa</taxon>
        <taxon>Ecdysozoa</taxon>
        <taxon>Arthropoda</taxon>
        <taxon>Chelicerata</taxon>
        <taxon>Arachnida</taxon>
        <taxon>Araneae</taxon>
        <taxon>Araneomorphae</taxon>
        <taxon>Entelegynae</taxon>
        <taxon>Araneoidea</taxon>
        <taxon>Araneidae</taxon>
        <taxon>Araneus</taxon>
    </lineage>
</organism>
<gene>
    <name evidence="2" type="ORF">AVEN_11187_1</name>
</gene>
<evidence type="ECO:0000313" key="3">
    <source>
        <dbReference type="Proteomes" id="UP000499080"/>
    </source>
</evidence>
<name>A0A4Y2TCE2_ARAVE</name>
<proteinExistence type="predicted"/>
<comment type="caution">
    <text evidence="2">The sequence shown here is derived from an EMBL/GenBank/DDBJ whole genome shotgun (WGS) entry which is preliminary data.</text>
</comment>
<dbReference type="Proteomes" id="UP000499080">
    <property type="component" value="Unassembled WGS sequence"/>
</dbReference>
<dbReference type="AlphaFoldDB" id="A0A4Y2TCE2"/>
<evidence type="ECO:0000313" key="2">
    <source>
        <dbReference type="EMBL" id="GBN97921.1"/>
    </source>
</evidence>
<dbReference type="EMBL" id="BGPR01027432">
    <property type="protein sequence ID" value="GBN97921.1"/>
    <property type="molecule type" value="Genomic_DNA"/>
</dbReference>
<feature type="non-terminal residue" evidence="2">
    <location>
        <position position="97"/>
    </location>
</feature>
<keyword evidence="3" id="KW-1185">Reference proteome</keyword>
<sequence>MCWSSLCEASSLFLGPALLERLQDAPYVSQPPPVVAPMVEQGIGRPGTAGSRRAFGPTPAGSRGPPVSSGSGLHHCTRWATGCSQEGWFLDRPWDFH</sequence>
<evidence type="ECO:0000256" key="1">
    <source>
        <dbReference type="SAM" id="MobiDB-lite"/>
    </source>
</evidence>
<reference evidence="2 3" key="1">
    <citation type="journal article" date="2019" name="Sci. Rep.">
        <title>Orb-weaving spider Araneus ventricosus genome elucidates the spidroin gene catalogue.</title>
        <authorList>
            <person name="Kono N."/>
            <person name="Nakamura H."/>
            <person name="Ohtoshi R."/>
            <person name="Moran D.A.P."/>
            <person name="Shinohara A."/>
            <person name="Yoshida Y."/>
            <person name="Fujiwara M."/>
            <person name="Mori M."/>
            <person name="Tomita M."/>
            <person name="Arakawa K."/>
        </authorList>
    </citation>
    <scope>NUCLEOTIDE SEQUENCE [LARGE SCALE GENOMIC DNA]</scope>
</reference>